<evidence type="ECO:0000256" key="4">
    <source>
        <dbReference type="PROSITE-ProRule" id="PRU00834"/>
    </source>
</evidence>
<evidence type="ECO:0000313" key="7">
    <source>
        <dbReference type="EMBL" id="GMI07574.1"/>
    </source>
</evidence>
<evidence type="ECO:0000256" key="3">
    <source>
        <dbReference type="ARBA" id="ARBA00022833"/>
    </source>
</evidence>
<dbReference type="Pfam" id="PF05180">
    <property type="entry name" value="zf-DNL"/>
    <property type="match status" value="1"/>
</dbReference>
<sequence>MYAAMGLPDEDESSDVIDPSLKLFPLPKPSPTTPPSPLVPSQIPTFSHPPTINVTSPSKSVPIAFVASPQVQIQYTCNLCSHTSRHTLTRLAYTSGCVICQCKGCGVKHLIADHLGWYDFLPDGGTIEDFMNNNGGKATRVSEHVWEMESLVLDSPPEN</sequence>
<feature type="region of interest" description="Disordered" evidence="5">
    <location>
        <begin position="1"/>
        <end position="38"/>
    </location>
</feature>
<evidence type="ECO:0000256" key="2">
    <source>
        <dbReference type="ARBA" id="ARBA00022771"/>
    </source>
</evidence>
<protein>
    <recommendedName>
        <fullName evidence="6">DNL-type domain-containing protein</fullName>
    </recommendedName>
</protein>
<organism evidence="7 8">
    <name type="scientific">Triparma verrucosa</name>
    <dbReference type="NCBI Taxonomy" id="1606542"/>
    <lineage>
        <taxon>Eukaryota</taxon>
        <taxon>Sar</taxon>
        <taxon>Stramenopiles</taxon>
        <taxon>Ochrophyta</taxon>
        <taxon>Bolidophyceae</taxon>
        <taxon>Parmales</taxon>
        <taxon>Triparmaceae</taxon>
        <taxon>Triparma</taxon>
    </lineage>
</organism>
<dbReference type="PROSITE" id="PS51501">
    <property type="entry name" value="ZF_DNL"/>
    <property type="match status" value="1"/>
</dbReference>
<comment type="caution">
    <text evidence="7">The sequence shown here is derived from an EMBL/GenBank/DDBJ whole genome shotgun (WGS) entry which is preliminary data.</text>
</comment>
<dbReference type="EMBL" id="BRXX01000366">
    <property type="protein sequence ID" value="GMI07574.1"/>
    <property type="molecule type" value="Genomic_DNA"/>
</dbReference>
<keyword evidence="2 4" id="KW-0863">Zinc-finger</keyword>
<dbReference type="AlphaFoldDB" id="A0A9W7CMW4"/>
<dbReference type="InterPro" id="IPR024158">
    <property type="entry name" value="Mt_import_TIM15"/>
</dbReference>
<proteinExistence type="predicted"/>
<feature type="compositionally biased region" description="Pro residues" evidence="5">
    <location>
        <begin position="26"/>
        <end position="38"/>
    </location>
</feature>
<dbReference type="Proteomes" id="UP001165160">
    <property type="component" value="Unassembled WGS sequence"/>
</dbReference>
<evidence type="ECO:0000259" key="6">
    <source>
        <dbReference type="PROSITE" id="PS51501"/>
    </source>
</evidence>
<evidence type="ECO:0000256" key="1">
    <source>
        <dbReference type="ARBA" id="ARBA00022723"/>
    </source>
</evidence>
<keyword evidence="1" id="KW-0479">Metal-binding</keyword>
<dbReference type="GO" id="GO:0030150">
    <property type="term" value="P:protein import into mitochondrial matrix"/>
    <property type="evidence" value="ECO:0007669"/>
    <property type="project" value="TreeGrafter"/>
</dbReference>
<gene>
    <name evidence="7" type="ORF">TrVE_jg1759</name>
</gene>
<dbReference type="GO" id="GO:0005739">
    <property type="term" value="C:mitochondrion"/>
    <property type="evidence" value="ECO:0007669"/>
    <property type="project" value="TreeGrafter"/>
</dbReference>
<evidence type="ECO:0000313" key="8">
    <source>
        <dbReference type="Proteomes" id="UP001165160"/>
    </source>
</evidence>
<keyword evidence="8" id="KW-1185">Reference proteome</keyword>
<dbReference type="PANTHER" id="PTHR20922:SF13">
    <property type="entry name" value="DNL-TYPE ZINC FINGER PROTEIN"/>
    <property type="match status" value="1"/>
</dbReference>
<name>A0A9W7CMW4_9STRA</name>
<evidence type="ECO:0000256" key="5">
    <source>
        <dbReference type="SAM" id="MobiDB-lite"/>
    </source>
</evidence>
<reference evidence="8" key="1">
    <citation type="journal article" date="2023" name="Commun. Biol.">
        <title>Genome analysis of Parmales, the sister group of diatoms, reveals the evolutionary specialization of diatoms from phago-mixotrophs to photoautotrophs.</title>
        <authorList>
            <person name="Ban H."/>
            <person name="Sato S."/>
            <person name="Yoshikawa S."/>
            <person name="Yamada K."/>
            <person name="Nakamura Y."/>
            <person name="Ichinomiya M."/>
            <person name="Sato N."/>
            <person name="Blanc-Mathieu R."/>
            <person name="Endo H."/>
            <person name="Kuwata A."/>
            <person name="Ogata H."/>
        </authorList>
    </citation>
    <scope>NUCLEOTIDE SEQUENCE [LARGE SCALE GENOMIC DNA]</scope>
    <source>
        <strain evidence="8">NIES 3699</strain>
    </source>
</reference>
<keyword evidence="3" id="KW-0862">Zinc</keyword>
<dbReference type="GO" id="GO:0008270">
    <property type="term" value="F:zinc ion binding"/>
    <property type="evidence" value="ECO:0007669"/>
    <property type="project" value="UniProtKB-KW"/>
</dbReference>
<dbReference type="GO" id="GO:0051087">
    <property type="term" value="F:protein-folding chaperone binding"/>
    <property type="evidence" value="ECO:0007669"/>
    <property type="project" value="TreeGrafter"/>
</dbReference>
<accession>A0A9W7CMW4</accession>
<dbReference type="InterPro" id="IPR007853">
    <property type="entry name" value="Znf_DNL-typ"/>
</dbReference>
<dbReference type="GO" id="GO:0050821">
    <property type="term" value="P:protein stabilization"/>
    <property type="evidence" value="ECO:0007669"/>
    <property type="project" value="TreeGrafter"/>
</dbReference>
<dbReference type="PANTHER" id="PTHR20922">
    <property type="entry name" value="DNL-TYPE ZINC FINGER PROTEIN"/>
    <property type="match status" value="1"/>
</dbReference>
<dbReference type="GO" id="GO:0006457">
    <property type="term" value="P:protein folding"/>
    <property type="evidence" value="ECO:0007669"/>
    <property type="project" value="TreeGrafter"/>
</dbReference>
<feature type="domain" description="DNL-type" evidence="6">
    <location>
        <begin position="66"/>
        <end position="159"/>
    </location>
</feature>